<dbReference type="EMBL" id="JBHUHX010000004">
    <property type="protein sequence ID" value="MFD2110672.1"/>
    <property type="molecule type" value="Genomic_DNA"/>
</dbReference>
<dbReference type="PANTHER" id="PTHR30538">
    <property type="entry name" value="LYSINE 2,3-AMINOMUTASE-RELATED"/>
    <property type="match status" value="1"/>
</dbReference>
<proteinExistence type="inferred from homology"/>
<dbReference type="Gene3D" id="3.20.20.70">
    <property type="entry name" value="Aldolase class I"/>
    <property type="match status" value="1"/>
</dbReference>
<keyword evidence="9" id="KW-0411">Iron-sulfur</keyword>
<protein>
    <submittedName>
        <fullName evidence="10">KamA family radical SAM protein</fullName>
    </submittedName>
</protein>
<evidence type="ECO:0000256" key="5">
    <source>
        <dbReference type="ARBA" id="ARBA00022691"/>
    </source>
</evidence>
<evidence type="ECO:0000256" key="9">
    <source>
        <dbReference type="ARBA" id="ARBA00023014"/>
    </source>
</evidence>
<dbReference type="Proteomes" id="UP001597337">
    <property type="component" value="Unassembled WGS sequence"/>
</dbReference>
<dbReference type="SUPFAM" id="SSF102114">
    <property type="entry name" value="Radical SAM enzymes"/>
    <property type="match status" value="1"/>
</dbReference>
<keyword evidence="6" id="KW-0479">Metal-binding</keyword>
<evidence type="ECO:0000313" key="10">
    <source>
        <dbReference type="EMBL" id="MFD2110672.1"/>
    </source>
</evidence>
<dbReference type="InterPro" id="IPR013785">
    <property type="entry name" value="Aldolase_TIM"/>
</dbReference>
<evidence type="ECO:0000256" key="7">
    <source>
        <dbReference type="ARBA" id="ARBA00022898"/>
    </source>
</evidence>
<dbReference type="InterPro" id="IPR007197">
    <property type="entry name" value="rSAM"/>
</dbReference>
<keyword evidence="5" id="KW-0949">S-adenosyl-L-methionine</keyword>
<organism evidence="10 11">
    <name type="scientific">Thiorhodococcus fuscus</name>
    <dbReference type="NCBI Taxonomy" id="527200"/>
    <lineage>
        <taxon>Bacteria</taxon>
        <taxon>Pseudomonadati</taxon>
        <taxon>Pseudomonadota</taxon>
        <taxon>Gammaproteobacteria</taxon>
        <taxon>Chromatiales</taxon>
        <taxon>Chromatiaceae</taxon>
        <taxon>Thiorhodococcus</taxon>
    </lineage>
</organism>
<dbReference type="SFLD" id="SFLDS00029">
    <property type="entry name" value="Radical_SAM"/>
    <property type="match status" value="1"/>
</dbReference>
<evidence type="ECO:0000256" key="6">
    <source>
        <dbReference type="ARBA" id="ARBA00022723"/>
    </source>
</evidence>
<comment type="cofactor">
    <cofactor evidence="1">
        <name>pyridoxal 5'-phosphate</name>
        <dbReference type="ChEBI" id="CHEBI:597326"/>
    </cofactor>
</comment>
<dbReference type="SFLD" id="SFLDG01070">
    <property type="entry name" value="PLP-dependent"/>
    <property type="match status" value="1"/>
</dbReference>
<evidence type="ECO:0000256" key="1">
    <source>
        <dbReference type="ARBA" id="ARBA00001933"/>
    </source>
</evidence>
<keyword evidence="8" id="KW-0408">Iron</keyword>
<comment type="cofactor">
    <cofactor evidence="2">
        <name>[4Fe-4S] cluster</name>
        <dbReference type="ChEBI" id="CHEBI:49883"/>
    </cofactor>
</comment>
<keyword evidence="7" id="KW-0663">Pyridoxal phosphate</keyword>
<evidence type="ECO:0000313" key="11">
    <source>
        <dbReference type="Proteomes" id="UP001597337"/>
    </source>
</evidence>
<accession>A0ABW4Y4U6</accession>
<evidence type="ECO:0000256" key="3">
    <source>
        <dbReference type="ARBA" id="ARBA00008703"/>
    </source>
</evidence>
<sequence length="460" mass="53399">MLTTHNVADAARHNDGILKPRRFQVFTDRQFDQIDQLKRLDSEHRFAMRVVASVMPFRVNQYVLDELIDWDRVPEDPLFQLTFPQRGMLSESDFDRMADLHRRDASKDEIQSLANEIWVRLNPHPAGQMDLNTPMEEGRPLEGLQHKYRETVLFFPTQGQTCHAYCSFCFRWAQFVGDKTLKIASNEVGMLHRYLRQHRQVSDLLVTGGDPMVMKARHLSSYLTPLLNADLEHVQSIRIGTKSLTFWPHRFVTDEDADEMLGLFERLIAGGKHVAIMAHYNHPTELSTRVAREAIRRLRDVGVEIRSQGPLLRHINDDPRAWSDLWSTQVKLGIIPYYMFVERDTGAQHYFAVPLGRAWEIYRQAMQRVSGLGRTARGPSMSAGPGKVEIQGVAEIRGEKVFVLRFIQARDSDWVQRPFFAKYDPEATWLDQLQPAFGEDRFFYEDEYLAMRKGQVRPIQ</sequence>
<keyword evidence="4" id="KW-0004">4Fe-4S</keyword>
<evidence type="ECO:0000256" key="8">
    <source>
        <dbReference type="ARBA" id="ARBA00023004"/>
    </source>
</evidence>
<comment type="caution">
    <text evidence="10">The sequence shown here is derived from an EMBL/GenBank/DDBJ whole genome shotgun (WGS) entry which is preliminary data.</text>
</comment>
<evidence type="ECO:0000256" key="4">
    <source>
        <dbReference type="ARBA" id="ARBA00022485"/>
    </source>
</evidence>
<evidence type="ECO:0000256" key="2">
    <source>
        <dbReference type="ARBA" id="ARBA00001966"/>
    </source>
</evidence>
<name>A0ABW4Y4U6_9GAMM</name>
<keyword evidence="11" id="KW-1185">Reference proteome</keyword>
<reference evidence="11" key="1">
    <citation type="journal article" date="2019" name="Int. J. Syst. Evol. Microbiol.">
        <title>The Global Catalogue of Microorganisms (GCM) 10K type strain sequencing project: providing services to taxonomists for standard genome sequencing and annotation.</title>
        <authorList>
            <consortium name="The Broad Institute Genomics Platform"/>
            <consortium name="The Broad Institute Genome Sequencing Center for Infectious Disease"/>
            <person name="Wu L."/>
            <person name="Ma J."/>
        </authorList>
    </citation>
    <scope>NUCLEOTIDE SEQUENCE [LARGE SCALE GENOMIC DNA]</scope>
    <source>
        <strain evidence="11">KACC 12597</strain>
    </source>
</reference>
<dbReference type="InterPro" id="IPR058240">
    <property type="entry name" value="rSAM_sf"/>
</dbReference>
<dbReference type="InterPro" id="IPR003739">
    <property type="entry name" value="Lys_aminomutase/Glu_NH3_mut"/>
</dbReference>
<dbReference type="RefSeq" id="WP_386022615.1">
    <property type="nucleotide sequence ID" value="NZ_JBHUHX010000004.1"/>
</dbReference>
<comment type="similarity">
    <text evidence="3">Belongs to the radical SAM superfamily. KamA family.</text>
</comment>
<dbReference type="PANTHER" id="PTHR30538:SF0">
    <property type="entry name" value="L-LYSINE 2,3-AMINOMUTASE AQ_1632-RELATED"/>
    <property type="match status" value="1"/>
</dbReference>
<gene>
    <name evidence="10" type="ORF">ACFSJC_02310</name>
</gene>